<dbReference type="InterPro" id="IPR023210">
    <property type="entry name" value="NADP_OxRdtase_dom"/>
</dbReference>
<dbReference type="GO" id="GO:0005737">
    <property type="term" value="C:cytoplasm"/>
    <property type="evidence" value="ECO:0007669"/>
    <property type="project" value="TreeGrafter"/>
</dbReference>
<dbReference type="EMBL" id="UGSB01000001">
    <property type="protein sequence ID" value="SUA55222.1"/>
    <property type="molecule type" value="Genomic_DNA"/>
</dbReference>
<evidence type="ECO:0000313" key="6">
    <source>
        <dbReference type="Proteomes" id="UP000594903"/>
    </source>
</evidence>
<dbReference type="PRINTS" id="PR00069">
    <property type="entry name" value="ALDKETRDTASE"/>
</dbReference>
<dbReference type="Pfam" id="PF00248">
    <property type="entry name" value="Aldo_ket_red"/>
    <property type="match status" value="1"/>
</dbReference>
<dbReference type="PANTHER" id="PTHR43625">
    <property type="entry name" value="AFLATOXIN B1 ALDEHYDE REDUCTASE"/>
    <property type="match status" value="1"/>
</dbReference>
<dbReference type="Proteomes" id="UP000594903">
    <property type="component" value="Chromosome"/>
</dbReference>
<dbReference type="OrthoDB" id="5488419at2"/>
<dbReference type="PANTHER" id="PTHR43625:SF40">
    <property type="entry name" value="ALDO-KETO REDUCTASE YAKC [NADP(+)]"/>
    <property type="match status" value="1"/>
</dbReference>
<dbReference type="STRING" id="1122619.GCA_000373745_02301"/>
<dbReference type="InterPro" id="IPR050791">
    <property type="entry name" value="Aldo-Keto_reductase"/>
</dbReference>
<dbReference type="Gene3D" id="3.20.20.100">
    <property type="entry name" value="NADP-dependent oxidoreductase domain"/>
    <property type="match status" value="1"/>
</dbReference>
<dbReference type="AlphaFoldDB" id="A0A378XF71"/>
<dbReference type="EC" id="1.1.1.-" evidence="4"/>
<keyword evidence="6" id="KW-1185">Reference proteome</keyword>
<evidence type="ECO:0000256" key="1">
    <source>
        <dbReference type="ARBA" id="ARBA00023002"/>
    </source>
</evidence>
<feature type="domain" description="NADP-dependent oxidoreductase" evidence="2">
    <location>
        <begin position="12"/>
        <end position="300"/>
    </location>
</feature>
<dbReference type="Proteomes" id="UP000254603">
    <property type="component" value="Unassembled WGS sequence"/>
</dbReference>
<dbReference type="GO" id="GO:0016491">
    <property type="term" value="F:oxidoreductase activity"/>
    <property type="evidence" value="ECO:0007669"/>
    <property type="project" value="UniProtKB-KW"/>
</dbReference>
<accession>A0A378XF71</accession>
<evidence type="ECO:0000313" key="3">
    <source>
        <dbReference type="EMBL" id="QPT39199.1"/>
    </source>
</evidence>
<dbReference type="SUPFAM" id="SSF51430">
    <property type="entry name" value="NAD(P)-linked oxidoreductase"/>
    <property type="match status" value="1"/>
</dbReference>
<evidence type="ECO:0000313" key="5">
    <source>
        <dbReference type="Proteomes" id="UP000254603"/>
    </source>
</evidence>
<protein>
    <submittedName>
        <fullName evidence="3">Aldo/keto reductase</fullName>
    </submittedName>
    <submittedName>
        <fullName evidence="4">Putative oxidoreductase</fullName>
        <ecNumber evidence="4">1.1.1.-</ecNumber>
    </submittedName>
</protein>
<dbReference type="EMBL" id="CP065725">
    <property type="protein sequence ID" value="QPT39199.1"/>
    <property type="molecule type" value="Genomic_DNA"/>
</dbReference>
<proteinExistence type="predicted"/>
<keyword evidence="1 4" id="KW-0560">Oxidoreductase</keyword>
<dbReference type="InterPro" id="IPR020471">
    <property type="entry name" value="AKR"/>
</dbReference>
<evidence type="ECO:0000259" key="2">
    <source>
        <dbReference type="Pfam" id="PF00248"/>
    </source>
</evidence>
<sequence length="327" mass="35700">MNRTLANESVFPIGLGCMNLSHAYGEPLSEADGAHLLESALDLGVNHFDTATLYGFGKNETLVGSVLKNHRSQIFLASKCGMAGVDGKRVIDGRPATIKEQCDASLQRLQTDVIDLYYLHRWDKSVPIEDSVGALADLVEAGKICHIGLSEVSGPTIHKAHQIHPVAAVQNEYSLWSRNAEYGALKACKEIGANLVAFSPLARGFLTATLRSLEQLGDNDIRINMPRFQEPHFSHNLQVLQEYEVLAQEAECTPAQLALAWLLAQDSCVIPIPGTRSVEHLKENIKAAQLQLGAEVINKAGELISQQTIAGNRYPEATLKEIDTEEI</sequence>
<name>A0A378XF71_9BURK</name>
<dbReference type="InterPro" id="IPR036812">
    <property type="entry name" value="NAD(P)_OxRdtase_dom_sf"/>
</dbReference>
<reference evidence="3 6" key="2">
    <citation type="submission" date="2020-12" db="EMBL/GenBank/DDBJ databases">
        <title>FDA dAtabase for Regulatory Grade micrObial Sequences (FDA-ARGOS): Supporting development and validation of Infectious Disease Dx tests.</title>
        <authorList>
            <person name="Sproer C."/>
            <person name="Gronow S."/>
            <person name="Severitt S."/>
            <person name="Schroder I."/>
            <person name="Tallon L."/>
            <person name="Sadzewicz L."/>
            <person name="Zhao X."/>
            <person name="Boylan J."/>
            <person name="Ott S."/>
            <person name="Bowen H."/>
            <person name="Vavikolanu K."/>
            <person name="Mehta A."/>
            <person name="Aluvathingal J."/>
            <person name="Nadendla S."/>
            <person name="Lowell S."/>
            <person name="Myers T."/>
            <person name="Yan Y."/>
            <person name="Sichtig H."/>
        </authorList>
    </citation>
    <scope>NUCLEOTIDE SEQUENCE [LARGE SCALE GENOMIC DNA]</scope>
    <source>
        <strain evidence="3 6">FDAARGOS_872</strain>
    </source>
</reference>
<gene>
    <name evidence="4" type="primary">iolS_2</name>
    <name evidence="3" type="ORF">I6G29_08400</name>
    <name evidence="4" type="ORF">NCTC11997_01745</name>
</gene>
<reference evidence="4 5" key="1">
    <citation type="submission" date="2018-06" db="EMBL/GenBank/DDBJ databases">
        <authorList>
            <consortium name="Pathogen Informatics"/>
            <person name="Doyle S."/>
        </authorList>
    </citation>
    <scope>NUCLEOTIDE SEQUENCE [LARGE SCALE GENOMIC DNA]</scope>
    <source>
        <strain evidence="4 5">NCTC11997</strain>
    </source>
</reference>
<organism evidence="4 5">
    <name type="scientific">Oligella ureolytica</name>
    <dbReference type="NCBI Taxonomy" id="90244"/>
    <lineage>
        <taxon>Bacteria</taxon>
        <taxon>Pseudomonadati</taxon>
        <taxon>Pseudomonadota</taxon>
        <taxon>Betaproteobacteria</taxon>
        <taxon>Burkholderiales</taxon>
        <taxon>Alcaligenaceae</taxon>
        <taxon>Oligella</taxon>
    </lineage>
</organism>
<evidence type="ECO:0000313" key="4">
    <source>
        <dbReference type="EMBL" id="SUA55222.1"/>
    </source>
</evidence>